<dbReference type="AlphaFoldDB" id="A0A345ZAV5"/>
<dbReference type="Proteomes" id="UP000254834">
    <property type="component" value="Chromosome"/>
</dbReference>
<evidence type="ECO:0000313" key="3">
    <source>
        <dbReference type="Proteomes" id="UP000254834"/>
    </source>
</evidence>
<keyword evidence="3" id="KW-1185">Reference proteome</keyword>
<dbReference type="InterPro" id="IPR007404">
    <property type="entry name" value="YdjM-like"/>
</dbReference>
<feature type="transmembrane region" description="Helical" evidence="1">
    <location>
        <begin position="96"/>
        <end position="118"/>
    </location>
</feature>
<dbReference type="Pfam" id="PF04307">
    <property type="entry name" value="YdjM"/>
    <property type="match status" value="1"/>
</dbReference>
<dbReference type="KEGG" id="cdes:C0J27_01510"/>
<name>A0A345ZAV5_9BACT</name>
<dbReference type="EMBL" id="CP025544">
    <property type="protein sequence ID" value="AXK60422.1"/>
    <property type="molecule type" value="Genomic_DNA"/>
</dbReference>
<accession>A0A345ZAV5</accession>
<dbReference type="RefSeq" id="WP_115585437.1">
    <property type="nucleotide sequence ID" value="NZ_CP025544.1"/>
</dbReference>
<evidence type="ECO:0000256" key="1">
    <source>
        <dbReference type="SAM" id="Phobius"/>
    </source>
</evidence>
<evidence type="ECO:0008006" key="4">
    <source>
        <dbReference type="Google" id="ProtNLM"/>
    </source>
</evidence>
<sequence length="156" mass="17934">MPGYKTHLVGGCATYLIILQCIKSFQPTVFMLMQGFVFCLLGSLFPDVDIKSKGQNLFYVCAFMTLCCFLYYNRIDLFIGLSLAVFTPLLVKHRGIFHKIWFLMLLSLVMGIIIDSFHAKNSTWALKNALFFLAGALSHVLLDRVTTRLKYWFIRK</sequence>
<evidence type="ECO:0000313" key="2">
    <source>
        <dbReference type="EMBL" id="AXK60422.1"/>
    </source>
</evidence>
<proteinExistence type="predicted"/>
<keyword evidence="1" id="KW-1133">Transmembrane helix</keyword>
<gene>
    <name evidence="2" type="ORF">C0J27_01510</name>
</gene>
<keyword evidence="1" id="KW-0472">Membrane</keyword>
<protein>
    <recommendedName>
        <fullName evidence="4">Metal-dependent hydrolase</fullName>
    </recommendedName>
</protein>
<dbReference type="OrthoDB" id="5471444at2"/>
<keyword evidence="1" id="KW-0812">Transmembrane</keyword>
<reference evidence="2 3" key="1">
    <citation type="submission" date="2017-12" db="EMBL/GenBank/DDBJ databases">
        <title>Chromulinavorax destructans is a abundant pathogen of dominant heterotrophic picoflagllates.</title>
        <authorList>
            <person name="Deeg C.M."/>
            <person name="Zimmer M."/>
            <person name="Suttle C.A."/>
        </authorList>
    </citation>
    <scope>NUCLEOTIDE SEQUENCE [LARGE SCALE GENOMIC DNA]</scope>
    <source>
        <strain evidence="2 3">SeV1</strain>
    </source>
</reference>
<feature type="transmembrane region" description="Helical" evidence="1">
    <location>
        <begin position="57"/>
        <end position="75"/>
    </location>
</feature>
<feature type="transmembrane region" description="Helical" evidence="1">
    <location>
        <begin position="124"/>
        <end position="142"/>
    </location>
</feature>
<organism evidence="2 3">
    <name type="scientific">Candidatus Chromulinivorax destructor</name>
    <dbReference type="NCBI Taxonomy" id="2066483"/>
    <lineage>
        <taxon>Bacteria</taxon>
        <taxon>Candidatus Babelota</taxon>
        <taxon>Candidatus Babeliae</taxon>
        <taxon>Candidatus Babeliales</taxon>
        <taxon>Candidatus Chromulinivoraceae</taxon>
        <taxon>Candidatus Chromulinivorax</taxon>
    </lineage>
</organism>
<feature type="transmembrane region" description="Helical" evidence="1">
    <location>
        <begin position="29"/>
        <end position="45"/>
    </location>
</feature>